<sequence length="753" mass="87180">MEAFRDFRNNFSDGLDEQQVLELSLMPVPESATVEQRELATWFWHTAIQSKFKSKLLEKECNVGNTEKSVIVLLDVGLKTVHCLLEADDSRVEEIMALVNQQQEMHHDIIPKNSPKFIKYSYFLQLLKARLLWKQGNSKAFFLLQNMTSDNHELVRELIITILNLAKDSQTEDKSKWLQLGLKIMESCGYDEFKRVFVTELVHVKTEAKEFISAQQLLNGLDQVIYNSIDRIPKILKWKFTSMTEKYEFNEANLPWYMSAANLLPSNSVSAIEYLENIQTDYSFNLTETPDKISHKGQVLLSTCYLITKSAVTNRIERINTQISKYGNIDVGTKLASSLMDLFWSAGDDSFTQTAYEIAIEYYNLAILFLSLNLADSRLKALLYQKIANSYVELKDYNQSLIHVQKAVGLDSRESPLNDYLLFLVYFNLNQYEQAIIHLKQISFNDRSDMWISAAENDNKEILLLILKAITNYSSIVDPKAVSNLFIVYRSLIVLSSEELRSNPSDVNFNEQLQTLNRLYQLCSDLDQSDPSNCAEIEWLFRTTWNESGFVHQCLALVDLQVHYFALTFKILQLIKEKSPLHVASIQTILVLLISTATQLIQKNNSVEHIDKAFEYIEYLSTNFPSNKNIKWLEFELHCRKRDWKPARDILNEPLPFGQLEKFHSVCESVECPWEYKQLIYSKIIDSLAVENVGIEGLFKWYKELVRVLIAKNKSVCYEKATELLSLLNGTFESKDLLWITIKLWNYATDLWG</sequence>
<evidence type="ECO:0000313" key="5">
    <source>
        <dbReference type="Proteomes" id="UP001210925"/>
    </source>
</evidence>
<protein>
    <recommendedName>
        <fullName evidence="2">Protein ZIP4 homolog</fullName>
    </recommendedName>
</protein>
<dbReference type="Proteomes" id="UP001210925">
    <property type="component" value="Unassembled WGS sequence"/>
</dbReference>
<dbReference type="SUPFAM" id="SSF48452">
    <property type="entry name" value="TPR-like"/>
    <property type="match status" value="1"/>
</dbReference>
<accession>A0AAD5Y3V1</accession>
<organism evidence="4 5">
    <name type="scientific">Boothiomyces macroporosus</name>
    <dbReference type="NCBI Taxonomy" id="261099"/>
    <lineage>
        <taxon>Eukaryota</taxon>
        <taxon>Fungi</taxon>
        <taxon>Fungi incertae sedis</taxon>
        <taxon>Chytridiomycota</taxon>
        <taxon>Chytridiomycota incertae sedis</taxon>
        <taxon>Chytridiomycetes</taxon>
        <taxon>Rhizophydiales</taxon>
        <taxon>Terramycetaceae</taxon>
        <taxon>Boothiomyces</taxon>
    </lineage>
</organism>
<name>A0AAD5Y3V1_9FUNG</name>
<evidence type="ECO:0000256" key="3">
    <source>
        <dbReference type="PROSITE-ProRule" id="PRU00339"/>
    </source>
</evidence>
<dbReference type="InterPro" id="IPR013940">
    <property type="entry name" value="Spo22/ZIP4/TEX11"/>
</dbReference>
<keyword evidence="1" id="KW-0469">Meiosis</keyword>
<dbReference type="InterPro" id="IPR011990">
    <property type="entry name" value="TPR-like_helical_dom_sf"/>
</dbReference>
<dbReference type="AlphaFoldDB" id="A0AAD5Y3V1"/>
<dbReference type="PANTHER" id="PTHR40375">
    <property type="entry name" value="SPORULATION-SPECIFIC PROTEIN 22"/>
    <property type="match status" value="1"/>
</dbReference>
<keyword evidence="5" id="KW-1185">Reference proteome</keyword>
<dbReference type="InterPro" id="IPR039057">
    <property type="entry name" value="Spo22/ZIP4"/>
</dbReference>
<dbReference type="GO" id="GO:0090173">
    <property type="term" value="P:regulation of synaptonemal complex assembly"/>
    <property type="evidence" value="ECO:0007669"/>
    <property type="project" value="InterPro"/>
</dbReference>
<reference evidence="4" key="1">
    <citation type="submission" date="2020-05" db="EMBL/GenBank/DDBJ databases">
        <title>Phylogenomic resolution of chytrid fungi.</title>
        <authorList>
            <person name="Stajich J.E."/>
            <person name="Amses K."/>
            <person name="Simmons R."/>
            <person name="Seto K."/>
            <person name="Myers J."/>
            <person name="Bonds A."/>
            <person name="Quandt C.A."/>
            <person name="Barry K."/>
            <person name="Liu P."/>
            <person name="Grigoriev I."/>
            <person name="Longcore J.E."/>
            <person name="James T.Y."/>
        </authorList>
    </citation>
    <scope>NUCLEOTIDE SEQUENCE</scope>
    <source>
        <strain evidence="4">PLAUS21</strain>
    </source>
</reference>
<dbReference type="Gene3D" id="1.25.40.10">
    <property type="entry name" value="Tetratricopeptide repeat domain"/>
    <property type="match status" value="1"/>
</dbReference>
<evidence type="ECO:0000256" key="1">
    <source>
        <dbReference type="ARBA" id="ARBA00023254"/>
    </source>
</evidence>
<dbReference type="EMBL" id="JADGKB010000029">
    <property type="protein sequence ID" value="KAJ3258276.1"/>
    <property type="molecule type" value="Genomic_DNA"/>
</dbReference>
<gene>
    <name evidence="4" type="ORF">HK103_003757</name>
</gene>
<proteinExistence type="predicted"/>
<dbReference type="GO" id="GO:0051321">
    <property type="term" value="P:meiotic cell cycle"/>
    <property type="evidence" value="ECO:0007669"/>
    <property type="project" value="UniProtKB-KW"/>
</dbReference>
<dbReference type="PANTHER" id="PTHR40375:SF2">
    <property type="entry name" value="SPORULATION-SPECIFIC PROTEIN 22"/>
    <property type="match status" value="1"/>
</dbReference>
<feature type="repeat" description="TPR" evidence="3">
    <location>
        <begin position="381"/>
        <end position="414"/>
    </location>
</feature>
<evidence type="ECO:0000313" key="4">
    <source>
        <dbReference type="EMBL" id="KAJ3258276.1"/>
    </source>
</evidence>
<dbReference type="InterPro" id="IPR019734">
    <property type="entry name" value="TPR_rpt"/>
</dbReference>
<dbReference type="PROSITE" id="PS50005">
    <property type="entry name" value="TPR"/>
    <property type="match status" value="1"/>
</dbReference>
<dbReference type="Pfam" id="PF08631">
    <property type="entry name" value="SPO22"/>
    <property type="match status" value="1"/>
</dbReference>
<comment type="caution">
    <text evidence="4">The sequence shown here is derived from an EMBL/GenBank/DDBJ whole genome shotgun (WGS) entry which is preliminary data.</text>
</comment>
<keyword evidence="3" id="KW-0802">TPR repeat</keyword>
<evidence type="ECO:0000256" key="2">
    <source>
        <dbReference type="ARBA" id="ARBA00031845"/>
    </source>
</evidence>